<dbReference type="EMBL" id="JARAKH010000010">
    <property type="protein sequence ID" value="KAK8399990.1"/>
    <property type="molecule type" value="Genomic_DNA"/>
</dbReference>
<dbReference type="NCBIfam" id="NF003998">
    <property type="entry name" value="PRK05474.1"/>
    <property type="match status" value="1"/>
</dbReference>
<evidence type="ECO:0000256" key="9">
    <source>
        <dbReference type="SAM" id="MobiDB-lite"/>
    </source>
</evidence>
<dbReference type="InterPro" id="IPR036237">
    <property type="entry name" value="Xyl_isomerase-like_sf"/>
</dbReference>
<evidence type="ECO:0000256" key="8">
    <source>
        <dbReference type="RuleBase" id="RU000609"/>
    </source>
</evidence>
<protein>
    <recommendedName>
        <fullName evidence="2 8">Xylose isomerase</fullName>
        <ecNumber evidence="2 8">5.3.1.5</ecNumber>
    </recommendedName>
</protein>
<dbReference type="SUPFAM" id="SSF51658">
    <property type="entry name" value="Xylose isomerase-like"/>
    <property type="match status" value="1"/>
</dbReference>
<evidence type="ECO:0000256" key="2">
    <source>
        <dbReference type="ARBA" id="ARBA00011958"/>
    </source>
</evidence>
<accession>A0AAW0UMC4</accession>
<keyword evidence="11" id="KW-1185">Reference proteome</keyword>
<evidence type="ECO:0000256" key="6">
    <source>
        <dbReference type="ARBA" id="ARBA00023277"/>
    </source>
</evidence>
<dbReference type="Gene3D" id="3.20.20.150">
    <property type="entry name" value="Divalent-metal-dependent TIM barrel enzymes"/>
    <property type="match status" value="1"/>
</dbReference>
<dbReference type="NCBIfam" id="TIGR02630">
    <property type="entry name" value="xylose_isom_A"/>
    <property type="match status" value="1"/>
</dbReference>
<reference evidence="10 11" key="1">
    <citation type="submission" date="2023-03" db="EMBL/GenBank/DDBJ databases">
        <title>High-quality genome of Scylla paramamosain provides insights in environmental adaptation.</title>
        <authorList>
            <person name="Zhang L."/>
        </authorList>
    </citation>
    <scope>NUCLEOTIDE SEQUENCE [LARGE SCALE GENOMIC DNA]</scope>
    <source>
        <strain evidence="10">LZ_2023a</strain>
        <tissue evidence="10">Muscle</tissue>
    </source>
</reference>
<evidence type="ECO:0000256" key="3">
    <source>
        <dbReference type="ARBA" id="ARBA00022629"/>
    </source>
</evidence>
<keyword evidence="6 8" id="KW-0119">Carbohydrate metabolism</keyword>
<feature type="region of interest" description="Disordered" evidence="9">
    <location>
        <begin position="41"/>
        <end position="60"/>
    </location>
</feature>
<comment type="caution">
    <text evidence="10">The sequence shown here is derived from an EMBL/GenBank/DDBJ whole genome shotgun (WGS) entry which is preliminary data.</text>
</comment>
<gene>
    <name evidence="10" type="ORF">O3P69_002991</name>
</gene>
<dbReference type="GO" id="GO:0009045">
    <property type="term" value="F:xylose isomerase activity"/>
    <property type="evidence" value="ECO:0007669"/>
    <property type="project" value="UniProtKB-EC"/>
</dbReference>
<dbReference type="InterPro" id="IPR001998">
    <property type="entry name" value="Xylose_isomerase"/>
</dbReference>
<organism evidence="10 11">
    <name type="scientific">Scylla paramamosain</name>
    <name type="common">Mud crab</name>
    <dbReference type="NCBI Taxonomy" id="85552"/>
    <lineage>
        <taxon>Eukaryota</taxon>
        <taxon>Metazoa</taxon>
        <taxon>Ecdysozoa</taxon>
        <taxon>Arthropoda</taxon>
        <taxon>Crustacea</taxon>
        <taxon>Multicrustacea</taxon>
        <taxon>Malacostraca</taxon>
        <taxon>Eumalacostraca</taxon>
        <taxon>Eucarida</taxon>
        <taxon>Decapoda</taxon>
        <taxon>Pleocyemata</taxon>
        <taxon>Brachyura</taxon>
        <taxon>Eubrachyura</taxon>
        <taxon>Portunoidea</taxon>
        <taxon>Portunidae</taxon>
        <taxon>Portuninae</taxon>
        <taxon>Scylla</taxon>
    </lineage>
</organism>
<keyword evidence="4 8" id="KW-0479">Metal-binding</keyword>
<keyword evidence="3 8" id="KW-0859">Xylose metabolism</keyword>
<evidence type="ECO:0000256" key="7">
    <source>
        <dbReference type="ARBA" id="ARBA00033659"/>
    </source>
</evidence>
<comment type="similarity">
    <text evidence="1 8">Belongs to the xylose isomerase family.</text>
</comment>
<dbReference type="GO" id="GO:0042732">
    <property type="term" value="P:D-xylose metabolic process"/>
    <property type="evidence" value="ECO:0007669"/>
    <property type="project" value="UniProtKB-KW"/>
</dbReference>
<evidence type="ECO:0000313" key="10">
    <source>
        <dbReference type="EMBL" id="KAK8399990.1"/>
    </source>
</evidence>
<dbReference type="PROSITE" id="PS51415">
    <property type="entry name" value="XYLOSE_ISOMERASE"/>
    <property type="match status" value="1"/>
</dbReference>
<dbReference type="InterPro" id="IPR013452">
    <property type="entry name" value="Xylose_isom_bac"/>
</dbReference>
<dbReference type="HAMAP" id="MF_00455">
    <property type="entry name" value="Xylose_isom_A"/>
    <property type="match status" value="1"/>
</dbReference>
<dbReference type="PRINTS" id="PR00688">
    <property type="entry name" value="XYLOSISMRASE"/>
</dbReference>
<evidence type="ECO:0000256" key="4">
    <source>
        <dbReference type="ARBA" id="ARBA00022723"/>
    </source>
</evidence>
<evidence type="ECO:0000256" key="1">
    <source>
        <dbReference type="ARBA" id="ARBA00005765"/>
    </source>
</evidence>
<comment type="catalytic activity">
    <reaction evidence="7 8">
        <text>alpha-D-xylose = alpha-D-xylulofuranose</text>
        <dbReference type="Rhea" id="RHEA:22816"/>
        <dbReference type="ChEBI" id="CHEBI:28518"/>
        <dbReference type="ChEBI" id="CHEBI:188998"/>
        <dbReference type="EC" id="5.3.1.5"/>
    </reaction>
</comment>
<name>A0AAW0UMC4_SCYPA</name>
<dbReference type="PANTHER" id="PTHR48408:SF1">
    <property type="entry name" value="XYLOSE ISOMERASE"/>
    <property type="match status" value="1"/>
</dbReference>
<keyword evidence="5 8" id="KW-0413">Isomerase</keyword>
<evidence type="ECO:0000313" key="11">
    <source>
        <dbReference type="Proteomes" id="UP001487740"/>
    </source>
</evidence>
<sequence>MHEAWLPCVGDSPLAGSPTYDEPFSALSRITCKWTEMREGDSSEYGEVPGRGEYNPSRPELQSEMMKGPVFAKKMTHILLGRLTVSTTRQSSAAPHSGYTQHVLPAMAQATAKRQKMAHANRESEFFPGIGPVEYKPSAEPSETLVFRHYNAQQEVLGRTMEEWLRFSVCYWHSFRGTGSDPFGGPTIKRPWDDGTDSLDNAKRRLRAAFEFFTKLGIKYWTFHDRDLAPEGKTLAETNANLDEVVELAAELMNKTGVKLLWATCNLFVHPRYMHGAATSCDAHVTMYAAAQVKKGLEVARRLGAENFVFWGGREGYHSLINTDVRAELDHLAAFYKMVIAYKEKIGFKGQLLIEPKAKEPTRHQYDYDAQTVMAFLHQYGLNAHFKLNIEPNHTTLAGHPYEHDVIFSSAYGMLGSIDANTGSPDLGWDTDQFPMDVRSCTMVMKAVLEQDGIAPGGLNFDAKVRRESTDLKDLFIAHAAAMDTFARGLKNAASMISDGVFAKSINARYVSWKSGVGSRIARGEATLEECEKVVMEHGDPRPESGHQEHFEAMLNHYI</sequence>
<proteinExistence type="inferred from homology"/>
<dbReference type="AlphaFoldDB" id="A0AAW0UMC4"/>
<evidence type="ECO:0000256" key="5">
    <source>
        <dbReference type="ARBA" id="ARBA00023235"/>
    </source>
</evidence>
<dbReference type="PANTHER" id="PTHR48408">
    <property type="match status" value="1"/>
</dbReference>
<dbReference type="Proteomes" id="UP001487740">
    <property type="component" value="Unassembled WGS sequence"/>
</dbReference>
<dbReference type="GO" id="GO:0046872">
    <property type="term" value="F:metal ion binding"/>
    <property type="evidence" value="ECO:0007669"/>
    <property type="project" value="UniProtKB-KW"/>
</dbReference>
<dbReference type="EC" id="5.3.1.5" evidence="2 8"/>